<evidence type="ECO:0000313" key="2">
    <source>
        <dbReference type="Proteomes" id="UP000474630"/>
    </source>
</evidence>
<protein>
    <submittedName>
        <fullName evidence="1">Uncharacterized protein</fullName>
    </submittedName>
</protein>
<reference evidence="1 2" key="1">
    <citation type="submission" date="2020-02" db="EMBL/GenBank/DDBJ databases">
        <title>Genome sequencing for Draconibacterium sp. strain M1.</title>
        <authorList>
            <person name="Park S.-J."/>
        </authorList>
    </citation>
    <scope>NUCLEOTIDE SEQUENCE [LARGE SCALE GENOMIC DNA]</scope>
    <source>
        <strain evidence="1 2">M1</strain>
    </source>
</reference>
<proteinExistence type="predicted"/>
<dbReference type="RefSeq" id="WP_163348636.1">
    <property type="nucleotide sequence ID" value="NZ_CP048409.1"/>
</dbReference>
<name>A0A6C0RI05_9BACT</name>
<sequence length="52" mass="6210">MMDKKRGVNEKKCIYLNQEIKKTGGWEIKNRHKEKTTMFFRVALDLKIKIAV</sequence>
<keyword evidence="2" id="KW-1185">Reference proteome</keyword>
<dbReference type="Proteomes" id="UP000474630">
    <property type="component" value="Chromosome"/>
</dbReference>
<evidence type="ECO:0000313" key="1">
    <source>
        <dbReference type="EMBL" id="QIA09666.1"/>
    </source>
</evidence>
<dbReference type="KEGG" id="drc:G0Q07_19020"/>
<organism evidence="1 2">
    <name type="scientific">Draconibacterium halophilum</name>
    <dbReference type="NCBI Taxonomy" id="2706887"/>
    <lineage>
        <taxon>Bacteria</taxon>
        <taxon>Pseudomonadati</taxon>
        <taxon>Bacteroidota</taxon>
        <taxon>Bacteroidia</taxon>
        <taxon>Marinilabiliales</taxon>
        <taxon>Prolixibacteraceae</taxon>
        <taxon>Draconibacterium</taxon>
    </lineage>
</organism>
<dbReference type="EMBL" id="CP048409">
    <property type="protein sequence ID" value="QIA09666.1"/>
    <property type="molecule type" value="Genomic_DNA"/>
</dbReference>
<dbReference type="AlphaFoldDB" id="A0A6C0RI05"/>
<gene>
    <name evidence="1" type="ORF">G0Q07_19020</name>
</gene>
<accession>A0A6C0RI05</accession>